<dbReference type="InterPro" id="IPR011009">
    <property type="entry name" value="Kinase-like_dom_sf"/>
</dbReference>
<keyword evidence="1 7" id="KW-0723">Serine/threonine-protein kinase</keyword>
<keyword evidence="4" id="KW-0418">Kinase</keyword>
<gene>
    <name evidence="10" type="ORF">HYPSUDRAFT_203555</name>
</gene>
<accession>A0A0D2L289</accession>
<organism evidence="10 11">
    <name type="scientific">Hypholoma sublateritium (strain FD-334 SS-4)</name>
    <dbReference type="NCBI Taxonomy" id="945553"/>
    <lineage>
        <taxon>Eukaryota</taxon>
        <taxon>Fungi</taxon>
        <taxon>Dikarya</taxon>
        <taxon>Basidiomycota</taxon>
        <taxon>Agaricomycotina</taxon>
        <taxon>Agaricomycetes</taxon>
        <taxon>Agaricomycetidae</taxon>
        <taxon>Agaricales</taxon>
        <taxon>Agaricineae</taxon>
        <taxon>Strophariaceae</taxon>
        <taxon>Hypholoma</taxon>
    </lineage>
</organism>
<evidence type="ECO:0000256" key="3">
    <source>
        <dbReference type="ARBA" id="ARBA00022741"/>
    </source>
</evidence>
<dbReference type="EMBL" id="KN817564">
    <property type="protein sequence ID" value="KJA20767.1"/>
    <property type="molecule type" value="Genomic_DNA"/>
</dbReference>
<dbReference type="GO" id="GO:0004674">
    <property type="term" value="F:protein serine/threonine kinase activity"/>
    <property type="evidence" value="ECO:0007669"/>
    <property type="project" value="UniProtKB-KW"/>
</dbReference>
<dbReference type="PANTHER" id="PTHR24055">
    <property type="entry name" value="MITOGEN-ACTIVATED PROTEIN KINASE"/>
    <property type="match status" value="1"/>
</dbReference>
<dbReference type="InterPro" id="IPR008271">
    <property type="entry name" value="Ser/Thr_kinase_AS"/>
</dbReference>
<keyword evidence="2" id="KW-0808">Transferase</keyword>
<evidence type="ECO:0000256" key="2">
    <source>
        <dbReference type="ARBA" id="ARBA00022679"/>
    </source>
</evidence>
<feature type="binding site" evidence="6">
    <location>
        <position position="49"/>
    </location>
    <ligand>
        <name>ATP</name>
        <dbReference type="ChEBI" id="CHEBI:30616"/>
    </ligand>
</feature>
<feature type="region of interest" description="Disordered" evidence="8">
    <location>
        <begin position="371"/>
        <end position="418"/>
    </location>
</feature>
<dbReference type="InterPro" id="IPR017441">
    <property type="entry name" value="Protein_kinase_ATP_BS"/>
</dbReference>
<dbReference type="SUPFAM" id="SSF56112">
    <property type="entry name" value="Protein kinase-like (PK-like)"/>
    <property type="match status" value="1"/>
</dbReference>
<dbReference type="Pfam" id="PF00069">
    <property type="entry name" value="Pkinase"/>
    <property type="match status" value="1"/>
</dbReference>
<dbReference type="STRING" id="945553.A0A0D2L289"/>
<dbReference type="PROSITE" id="PS50011">
    <property type="entry name" value="PROTEIN_KINASE_DOM"/>
    <property type="match status" value="1"/>
</dbReference>
<dbReference type="GO" id="GO:0005524">
    <property type="term" value="F:ATP binding"/>
    <property type="evidence" value="ECO:0007669"/>
    <property type="project" value="UniProtKB-UniRule"/>
</dbReference>
<dbReference type="SMART" id="SM00220">
    <property type="entry name" value="S_TKc"/>
    <property type="match status" value="1"/>
</dbReference>
<evidence type="ECO:0000313" key="11">
    <source>
        <dbReference type="Proteomes" id="UP000054270"/>
    </source>
</evidence>
<feature type="domain" description="Protein kinase" evidence="9">
    <location>
        <begin position="19"/>
        <end position="314"/>
    </location>
</feature>
<reference evidence="11" key="1">
    <citation type="submission" date="2014-04" db="EMBL/GenBank/DDBJ databases">
        <title>Evolutionary Origins and Diversification of the Mycorrhizal Mutualists.</title>
        <authorList>
            <consortium name="DOE Joint Genome Institute"/>
            <consortium name="Mycorrhizal Genomics Consortium"/>
            <person name="Kohler A."/>
            <person name="Kuo A."/>
            <person name="Nagy L.G."/>
            <person name="Floudas D."/>
            <person name="Copeland A."/>
            <person name="Barry K.W."/>
            <person name="Cichocki N."/>
            <person name="Veneault-Fourrey C."/>
            <person name="LaButti K."/>
            <person name="Lindquist E.A."/>
            <person name="Lipzen A."/>
            <person name="Lundell T."/>
            <person name="Morin E."/>
            <person name="Murat C."/>
            <person name="Riley R."/>
            <person name="Ohm R."/>
            <person name="Sun H."/>
            <person name="Tunlid A."/>
            <person name="Henrissat B."/>
            <person name="Grigoriev I.V."/>
            <person name="Hibbett D.S."/>
            <person name="Martin F."/>
        </authorList>
    </citation>
    <scope>NUCLEOTIDE SEQUENCE [LARGE SCALE GENOMIC DNA]</scope>
    <source>
        <strain evidence="11">FD-334 SS-4</strain>
    </source>
</reference>
<proteinExistence type="inferred from homology"/>
<keyword evidence="3 6" id="KW-0547">Nucleotide-binding</keyword>
<dbReference type="Gene3D" id="3.30.200.20">
    <property type="entry name" value="Phosphorylase Kinase, domain 1"/>
    <property type="match status" value="1"/>
</dbReference>
<sequence>MRRISFTAFNTTFEINAEYEFVKPLGQGAYGCVISARHISSGQGYAIKKITNIDAKGILTKRCLREIKLLHHFRGHRNITCLYDMDIVFQPNGDFKEVYLYEELMEADLHAIIRSGQPLTDAHYQSFVYQTLCGLKYIHSANVLHRDLKPGNLLVNADCVLKICDFGLARGYTPGGGASGNHGFMTEYVATRWYRAPEIMLSFANYSTAIDIWSVGCILAELLGGQPIFKGKDYIDQLNQILHYLGSPSEEALERVGSLRAQDYIRSLPFKPHVSFPKMYPQANPLALDALSKMLCFDPTERMSCEEALEHPYFRVWHLPPDEPICNRACDFSFEDENEVEGMKALIQHEVNMFQKEVRAREQARQVAQLRPVDSLPVPSRDDILRSPVNEGAPQHGATSSLTAAHIGEGPYSPVIDEPSEALERELAVADNDG</sequence>
<dbReference type="CDD" id="cd07857">
    <property type="entry name" value="STKc_MPK1"/>
    <property type="match status" value="1"/>
</dbReference>
<dbReference type="PROSITE" id="PS00107">
    <property type="entry name" value="PROTEIN_KINASE_ATP"/>
    <property type="match status" value="1"/>
</dbReference>
<keyword evidence="5 6" id="KW-0067">ATP-binding</keyword>
<evidence type="ECO:0000256" key="4">
    <source>
        <dbReference type="ARBA" id="ARBA00022777"/>
    </source>
</evidence>
<evidence type="ECO:0000256" key="7">
    <source>
        <dbReference type="RuleBase" id="RU000304"/>
    </source>
</evidence>
<dbReference type="OrthoDB" id="192887at2759"/>
<evidence type="ECO:0000256" key="1">
    <source>
        <dbReference type="ARBA" id="ARBA00022527"/>
    </source>
</evidence>
<dbReference type="PROSITE" id="PS00108">
    <property type="entry name" value="PROTEIN_KINASE_ST"/>
    <property type="match status" value="1"/>
</dbReference>
<dbReference type="FunFam" id="1.10.510.10:FF:000013">
    <property type="entry name" value="Mitogen-activated protein kinase"/>
    <property type="match status" value="1"/>
</dbReference>
<evidence type="ECO:0000259" key="9">
    <source>
        <dbReference type="PROSITE" id="PS50011"/>
    </source>
</evidence>
<evidence type="ECO:0000256" key="5">
    <source>
        <dbReference type="ARBA" id="ARBA00022840"/>
    </source>
</evidence>
<dbReference type="InterPro" id="IPR050117">
    <property type="entry name" value="MAPK"/>
</dbReference>
<dbReference type="OMA" id="CEDRVQF"/>
<keyword evidence="11" id="KW-1185">Reference proteome</keyword>
<dbReference type="InterPro" id="IPR000719">
    <property type="entry name" value="Prot_kinase_dom"/>
</dbReference>
<evidence type="ECO:0000313" key="10">
    <source>
        <dbReference type="EMBL" id="KJA20767.1"/>
    </source>
</evidence>
<dbReference type="Gene3D" id="1.10.510.10">
    <property type="entry name" value="Transferase(Phosphotransferase) domain 1"/>
    <property type="match status" value="1"/>
</dbReference>
<name>A0A0D2L289_HYPSF</name>
<protein>
    <recommendedName>
        <fullName evidence="9">Protein kinase domain-containing protein</fullName>
    </recommendedName>
</protein>
<evidence type="ECO:0000256" key="6">
    <source>
        <dbReference type="PROSITE-ProRule" id="PRU10141"/>
    </source>
</evidence>
<dbReference type="AlphaFoldDB" id="A0A0D2L289"/>
<dbReference type="Proteomes" id="UP000054270">
    <property type="component" value="Unassembled WGS sequence"/>
</dbReference>
<evidence type="ECO:0000256" key="8">
    <source>
        <dbReference type="SAM" id="MobiDB-lite"/>
    </source>
</evidence>
<comment type="similarity">
    <text evidence="7">Belongs to the protein kinase superfamily.</text>
</comment>